<protein>
    <recommendedName>
        <fullName evidence="4">Peptidase family M23</fullName>
    </recommendedName>
</protein>
<evidence type="ECO:0008006" key="4">
    <source>
        <dbReference type="Google" id="ProtNLM"/>
    </source>
</evidence>
<evidence type="ECO:0000256" key="1">
    <source>
        <dbReference type="SAM" id="SignalP"/>
    </source>
</evidence>
<dbReference type="Proteomes" id="UP000622245">
    <property type="component" value="Unassembled WGS sequence"/>
</dbReference>
<keyword evidence="3" id="KW-1185">Reference proteome</keyword>
<reference evidence="2 3" key="1">
    <citation type="submission" date="2021-01" db="EMBL/GenBank/DDBJ databases">
        <title>Draft genome sequence of Micromonospora sp. strain STR1s_6.</title>
        <authorList>
            <person name="Karlyshev A."/>
            <person name="Jawad R."/>
        </authorList>
    </citation>
    <scope>NUCLEOTIDE SEQUENCE [LARGE SCALE GENOMIC DNA]</scope>
    <source>
        <strain evidence="2 3">STR1S-6</strain>
    </source>
</reference>
<feature type="chain" id="PRO_5047093191" description="Peptidase family M23" evidence="1">
    <location>
        <begin position="19"/>
        <end position="201"/>
    </location>
</feature>
<dbReference type="Gene3D" id="2.70.70.10">
    <property type="entry name" value="Glucose Permease (Domain IIA)"/>
    <property type="match status" value="1"/>
</dbReference>
<sequence>MLAAIASVFAGASTPAAAATPTPVVWIGSPLSAHWPTDPSSQPANHHLPYGGDWSVDLTNVGVGTGVQLFAAPQNTALSISAKVEAVGPACASGNLADGGQKVVVGLYNGGTKIGNVTYAHVNATLGAGAWINRWNTQIGVVGSYNWSSCWQGVHLHVEMYNQANYSCYNRGWTGGRQVDPTNFLGFLGGSYASARRQPCP</sequence>
<organism evidence="2 3">
    <name type="scientific">Micromonospora tarensis</name>
    <dbReference type="NCBI Taxonomy" id="2806100"/>
    <lineage>
        <taxon>Bacteria</taxon>
        <taxon>Bacillati</taxon>
        <taxon>Actinomycetota</taxon>
        <taxon>Actinomycetes</taxon>
        <taxon>Micromonosporales</taxon>
        <taxon>Micromonosporaceae</taxon>
        <taxon>Micromonospora</taxon>
    </lineage>
</organism>
<comment type="caution">
    <text evidence="2">The sequence shown here is derived from an EMBL/GenBank/DDBJ whole genome shotgun (WGS) entry which is preliminary data.</text>
</comment>
<dbReference type="InterPro" id="IPR011055">
    <property type="entry name" value="Dup_hybrid_motif"/>
</dbReference>
<accession>A0ABS1YIB8</accession>
<dbReference type="EMBL" id="JAEVHL010000088">
    <property type="protein sequence ID" value="MBM0277166.1"/>
    <property type="molecule type" value="Genomic_DNA"/>
</dbReference>
<evidence type="ECO:0000313" key="2">
    <source>
        <dbReference type="EMBL" id="MBM0277166.1"/>
    </source>
</evidence>
<proteinExistence type="predicted"/>
<name>A0ABS1YIB8_9ACTN</name>
<feature type="signal peptide" evidence="1">
    <location>
        <begin position="1"/>
        <end position="18"/>
    </location>
</feature>
<gene>
    <name evidence="2" type="ORF">JM949_18095</name>
</gene>
<keyword evidence="1" id="KW-0732">Signal</keyword>
<evidence type="ECO:0000313" key="3">
    <source>
        <dbReference type="Proteomes" id="UP000622245"/>
    </source>
</evidence>
<dbReference type="RefSeq" id="WP_203149606.1">
    <property type="nucleotide sequence ID" value="NZ_JAEVHL010000088.1"/>
</dbReference>